<evidence type="ECO:0000313" key="3">
    <source>
        <dbReference type="EMBL" id="KAA1108239.1"/>
    </source>
</evidence>
<dbReference type="AlphaFoldDB" id="A0A5B0NXP2"/>
<protein>
    <submittedName>
        <fullName evidence="2">Uncharacterized protein</fullName>
    </submittedName>
</protein>
<evidence type="ECO:0000256" key="1">
    <source>
        <dbReference type="SAM" id="MobiDB-lite"/>
    </source>
</evidence>
<dbReference type="EMBL" id="VSWC01000028">
    <property type="protein sequence ID" value="KAA1108239.1"/>
    <property type="molecule type" value="Genomic_DNA"/>
</dbReference>
<reference evidence="2 4" key="1">
    <citation type="submission" date="2019-05" db="EMBL/GenBank/DDBJ databases">
        <title>Emergence of the Ug99 lineage of the wheat stem rust pathogen through somatic hybridization.</title>
        <authorList>
            <person name="Li F."/>
            <person name="Upadhyaya N.M."/>
            <person name="Sperschneider J."/>
            <person name="Matny O."/>
            <person name="Nguyen-Phuc H."/>
            <person name="Mago R."/>
            <person name="Raley C."/>
            <person name="Miller M.E."/>
            <person name="Silverstein K.A.T."/>
            <person name="Henningsen E."/>
            <person name="Hirsch C.D."/>
            <person name="Visser B."/>
            <person name="Pretorius Z.A."/>
            <person name="Steffenson B.J."/>
            <person name="Schwessinger B."/>
            <person name="Dodds P.N."/>
            <person name="Figueroa M."/>
        </authorList>
    </citation>
    <scope>NUCLEOTIDE SEQUENCE [LARGE SCALE GENOMIC DNA]</scope>
    <source>
        <strain evidence="2">21-0</strain>
    </source>
</reference>
<evidence type="ECO:0000313" key="2">
    <source>
        <dbReference type="EMBL" id="KAA1093945.1"/>
    </source>
</evidence>
<comment type="caution">
    <text evidence="2">The sequence shown here is derived from an EMBL/GenBank/DDBJ whole genome shotgun (WGS) entry which is preliminary data.</text>
</comment>
<dbReference type="EMBL" id="VSWC01000079">
    <property type="protein sequence ID" value="KAA1093945.1"/>
    <property type="molecule type" value="Genomic_DNA"/>
</dbReference>
<proteinExistence type="predicted"/>
<name>A0A5B0NXP2_PUCGR</name>
<evidence type="ECO:0000313" key="4">
    <source>
        <dbReference type="Proteomes" id="UP000324748"/>
    </source>
</evidence>
<dbReference type="Proteomes" id="UP000324748">
    <property type="component" value="Unassembled WGS sequence"/>
</dbReference>
<feature type="region of interest" description="Disordered" evidence="1">
    <location>
        <begin position="1"/>
        <end position="31"/>
    </location>
</feature>
<sequence>MRQRLATLMGHGDAAHSTGSGDLGKTVQPRGRTVYTNGERSAKRCVMPGCRADYNLLGLRRPWPMVTWIPNLCPTAVVLVGLKAWWI</sequence>
<accession>A0A5B0NXP2</accession>
<keyword evidence="4" id="KW-1185">Reference proteome</keyword>
<organism evidence="2 4">
    <name type="scientific">Puccinia graminis f. sp. tritici</name>
    <dbReference type="NCBI Taxonomy" id="56615"/>
    <lineage>
        <taxon>Eukaryota</taxon>
        <taxon>Fungi</taxon>
        <taxon>Dikarya</taxon>
        <taxon>Basidiomycota</taxon>
        <taxon>Pucciniomycotina</taxon>
        <taxon>Pucciniomycetes</taxon>
        <taxon>Pucciniales</taxon>
        <taxon>Pucciniaceae</taxon>
        <taxon>Puccinia</taxon>
    </lineage>
</organism>
<gene>
    <name evidence="2" type="ORF">PGT21_003974</name>
    <name evidence="3" type="ORF">PGT21_005529</name>
</gene>